<dbReference type="PANTHER" id="PTHR42839">
    <property type="entry name" value="ISOCHORISMATE SYNTHASE ENTC"/>
    <property type="match status" value="1"/>
</dbReference>
<dbReference type="InterPro" id="IPR005801">
    <property type="entry name" value="ADC_synthase"/>
</dbReference>
<sequence>MTVDVGEQAIAEAVSQTKLQWVSIDVKLKRQLDPITLFEFTKKDAGNRFYFQLNDSETSFFGCRVAMELKNDFKNKRSIFKEWEKIKQKIALIHPDSERHHLRICGGFQFSAKRMGDEWRRFGMNHFVLPEILISQIGGETFLTYTVPKSEFSIDDLNHYINQFNTLQPYHLSENTVPPIKRIEDIYQDEWKALVDETIQQLKHDEKVVLSRRRMVQFEQAINISNILNRALQNEKNSYLFVLESGEDTFVSQTPEQLFRVENGNLYTKAVAGTIRRTHDKEKDEAHLKAFLNDEKNRVEHQIVVESILEDIQPFVANAEYDHTPKILKNDHLYHLFTEIGGPLSQPSYIELIDQLHPTPALGGYPKDKAMAYIEAHEFGARGLYGAPVGTIDIYDDSEFIVAIRSMLMNQKQALLFAGAGIVKDSNAQEELEETALKFSPMMDALGVKNND</sequence>
<proteinExistence type="inferred from homology"/>
<comment type="caution">
    <text evidence="7">The sequence shown here is derived from an EMBL/GenBank/DDBJ whole genome shotgun (WGS) entry which is preliminary data.</text>
</comment>
<evidence type="ECO:0000313" key="8">
    <source>
        <dbReference type="Proteomes" id="UP000751852"/>
    </source>
</evidence>
<evidence type="ECO:0000256" key="4">
    <source>
        <dbReference type="ARBA" id="ARBA00023235"/>
    </source>
</evidence>
<comment type="similarity">
    <text evidence="2">Belongs to the isochorismate synthase family.</text>
</comment>
<comment type="catalytic activity">
    <reaction evidence="1">
        <text>chorismate = isochorismate</text>
        <dbReference type="Rhea" id="RHEA:18985"/>
        <dbReference type="ChEBI" id="CHEBI:29748"/>
        <dbReference type="ChEBI" id="CHEBI:29780"/>
        <dbReference type="EC" id="5.4.4.2"/>
    </reaction>
</comment>
<dbReference type="EC" id="5.4.4.2" evidence="3"/>
<keyword evidence="4 7" id="KW-0413">Isomerase</keyword>
<dbReference type="EMBL" id="JABANU010000036">
    <property type="protein sequence ID" value="MBI5975959.1"/>
    <property type="molecule type" value="Genomic_DNA"/>
</dbReference>
<dbReference type="InterPro" id="IPR015890">
    <property type="entry name" value="Chorismate_C"/>
</dbReference>
<organism evidence="7 8">
    <name type="scientific">Staphylococcus canis</name>
    <dbReference type="NCBI Taxonomy" id="2724942"/>
    <lineage>
        <taxon>Bacteria</taxon>
        <taxon>Bacillati</taxon>
        <taxon>Bacillota</taxon>
        <taxon>Bacilli</taxon>
        <taxon>Bacillales</taxon>
        <taxon>Staphylococcaceae</taxon>
        <taxon>Staphylococcus</taxon>
    </lineage>
</organism>
<gene>
    <name evidence="7" type="ORF">HHH54_10335</name>
</gene>
<dbReference type="GO" id="GO:0008909">
    <property type="term" value="F:isochorismate synthase activity"/>
    <property type="evidence" value="ECO:0007669"/>
    <property type="project" value="UniProtKB-EC"/>
</dbReference>
<protein>
    <recommendedName>
        <fullName evidence="3">isochorismate synthase</fullName>
        <ecNumber evidence="3">5.4.4.2</ecNumber>
    </recommendedName>
    <alternativeName>
        <fullName evidence="5">Isochorismate mutase</fullName>
    </alternativeName>
</protein>
<dbReference type="PANTHER" id="PTHR42839:SF1">
    <property type="entry name" value="ISOCHORISMATE SYNTHASE MENF"/>
    <property type="match status" value="1"/>
</dbReference>
<evidence type="ECO:0000256" key="5">
    <source>
        <dbReference type="ARBA" id="ARBA00041564"/>
    </source>
</evidence>
<evidence type="ECO:0000259" key="6">
    <source>
        <dbReference type="Pfam" id="PF00425"/>
    </source>
</evidence>
<dbReference type="SUPFAM" id="SSF56322">
    <property type="entry name" value="ADC synthase"/>
    <property type="match status" value="1"/>
</dbReference>
<dbReference type="Proteomes" id="UP000751852">
    <property type="component" value="Unassembled WGS sequence"/>
</dbReference>
<name>A0ABS0TB34_9STAP</name>
<dbReference type="RefSeq" id="WP_198618730.1">
    <property type="nucleotide sequence ID" value="NZ_JABANU010000036.1"/>
</dbReference>
<evidence type="ECO:0000313" key="7">
    <source>
        <dbReference type="EMBL" id="MBI5975959.1"/>
    </source>
</evidence>
<dbReference type="InterPro" id="IPR004561">
    <property type="entry name" value="IsoChor_synthase"/>
</dbReference>
<dbReference type="Gene3D" id="3.60.120.10">
    <property type="entry name" value="Anthranilate synthase"/>
    <property type="match status" value="1"/>
</dbReference>
<feature type="domain" description="Chorismate-utilising enzyme C-terminal" evidence="6">
    <location>
        <begin position="188"/>
        <end position="438"/>
    </location>
</feature>
<dbReference type="NCBIfam" id="TIGR00543">
    <property type="entry name" value="isochor_syn"/>
    <property type="match status" value="1"/>
</dbReference>
<evidence type="ECO:0000256" key="2">
    <source>
        <dbReference type="ARBA" id="ARBA00005297"/>
    </source>
</evidence>
<reference evidence="7 8" key="1">
    <citation type="submission" date="2020-04" db="EMBL/GenBank/DDBJ databases">
        <title>Staphylococcus species from domestic dog.</title>
        <authorList>
            <person name="Paterson G.K."/>
        </authorList>
    </citation>
    <scope>NUCLEOTIDE SEQUENCE [LARGE SCALE GENOMIC DNA]</scope>
    <source>
        <strain evidence="7 8">H16/1A</strain>
    </source>
</reference>
<keyword evidence="8" id="KW-1185">Reference proteome</keyword>
<evidence type="ECO:0000256" key="1">
    <source>
        <dbReference type="ARBA" id="ARBA00000799"/>
    </source>
</evidence>
<evidence type="ECO:0000256" key="3">
    <source>
        <dbReference type="ARBA" id="ARBA00012824"/>
    </source>
</evidence>
<dbReference type="Pfam" id="PF00425">
    <property type="entry name" value="Chorismate_bind"/>
    <property type="match status" value="1"/>
</dbReference>
<accession>A0ABS0TB34</accession>